<feature type="non-terminal residue" evidence="2">
    <location>
        <position position="367"/>
    </location>
</feature>
<feature type="domain" description="Putative endonuclease Z1" evidence="1">
    <location>
        <begin position="1"/>
        <end position="136"/>
    </location>
</feature>
<accession>A0A382NJ28</accession>
<dbReference type="Pfam" id="PF10593">
    <property type="entry name" value="Z1"/>
    <property type="match status" value="1"/>
</dbReference>
<proteinExistence type="predicted"/>
<evidence type="ECO:0000313" key="2">
    <source>
        <dbReference type="EMBL" id="SVC61213.1"/>
    </source>
</evidence>
<name>A0A382NJ28_9ZZZZ</name>
<gene>
    <name evidence="2" type="ORF">METZ01_LOCUS314067</name>
</gene>
<sequence length="367" mass="41244">EIEPYLGDAAAAIEVRMINGLSSDLLDYAEHGRSGLSVIVVGGAKLSRGLTLEGLSVSYYLRATRMYDTLMQMGRWFGYRPQYLDLCRIYTTPEIIDSYRNITVATRELLDDFRQMELEGKTPDDFRLKVRHSPGMLVTSQSKMRNGVKQRISYSGELPSTRTFATDQETRMECWSAAESFVENLGDLGVTQPDRGSAPLLWDEVPSEAVIGYLQTLKNGNLYTDAGAAEPDHIQNYIRQRNSDSYLTSWTVALKTKSDAPPEHFADLGPFRVGVHERRPEGSSRSDLYRIKTLITPRDEGLGLDTDQIARAEDLWRDQNPDGAGISGRFYRCQRFATNGLLILYAIRPAGTDHEIPEGTPFLAYCF</sequence>
<feature type="non-terminal residue" evidence="2">
    <location>
        <position position="1"/>
    </location>
</feature>
<organism evidence="2">
    <name type="scientific">marine metagenome</name>
    <dbReference type="NCBI Taxonomy" id="408172"/>
    <lineage>
        <taxon>unclassified sequences</taxon>
        <taxon>metagenomes</taxon>
        <taxon>ecological metagenomes</taxon>
    </lineage>
</organism>
<reference evidence="2" key="1">
    <citation type="submission" date="2018-05" db="EMBL/GenBank/DDBJ databases">
        <authorList>
            <person name="Lanie J.A."/>
            <person name="Ng W.-L."/>
            <person name="Kazmierczak K.M."/>
            <person name="Andrzejewski T.M."/>
            <person name="Davidsen T.M."/>
            <person name="Wayne K.J."/>
            <person name="Tettelin H."/>
            <person name="Glass J.I."/>
            <person name="Rusch D."/>
            <person name="Podicherti R."/>
            <person name="Tsui H.-C.T."/>
            <person name="Winkler M.E."/>
        </authorList>
    </citation>
    <scope>NUCLEOTIDE SEQUENCE</scope>
</reference>
<evidence type="ECO:0000259" key="1">
    <source>
        <dbReference type="Pfam" id="PF10593"/>
    </source>
</evidence>
<dbReference type="EMBL" id="UINC01100843">
    <property type="protein sequence ID" value="SVC61213.1"/>
    <property type="molecule type" value="Genomic_DNA"/>
</dbReference>
<dbReference type="AlphaFoldDB" id="A0A382NJ28"/>
<protein>
    <recommendedName>
        <fullName evidence="1">Putative endonuclease Z1 domain-containing protein</fullName>
    </recommendedName>
</protein>
<dbReference type="InterPro" id="IPR018310">
    <property type="entry name" value="Put_endonuclease_Z1-dom"/>
</dbReference>